<dbReference type="PANTHER" id="PTHR44819">
    <property type="entry name" value="V-TYPE IMMUNOGLOBULIN DOMAIN-CONTAINING SUPPRESSOR OF T-CELL ACTIVATION"/>
    <property type="match status" value="1"/>
</dbReference>
<dbReference type="GO" id="GO:0046636">
    <property type="term" value="P:negative regulation of alpha-beta T cell activation"/>
    <property type="evidence" value="ECO:0007669"/>
    <property type="project" value="TreeGrafter"/>
</dbReference>
<dbReference type="EMBL" id="JADWDJ010000018">
    <property type="protein sequence ID" value="KAG5266736.1"/>
    <property type="molecule type" value="Genomic_DNA"/>
</dbReference>
<evidence type="ECO:0008006" key="4">
    <source>
        <dbReference type="Google" id="ProtNLM"/>
    </source>
</evidence>
<dbReference type="GO" id="GO:0005886">
    <property type="term" value="C:plasma membrane"/>
    <property type="evidence" value="ECO:0007669"/>
    <property type="project" value="TreeGrafter"/>
</dbReference>
<dbReference type="PANTHER" id="PTHR44819:SF1">
    <property type="entry name" value="V-TYPE IMMUNOGLOBULIN DOMAIN-CONTAINING SUPPRESSOR OF T-CELL ACTIVATION"/>
    <property type="match status" value="1"/>
</dbReference>
<dbReference type="Proteomes" id="UP000823561">
    <property type="component" value="Chromosome 18"/>
</dbReference>
<proteinExistence type="predicted"/>
<feature type="transmembrane region" description="Helical" evidence="1">
    <location>
        <begin position="177"/>
        <end position="199"/>
    </location>
</feature>
<dbReference type="AlphaFoldDB" id="A0AAV6FZB6"/>
<reference evidence="2" key="1">
    <citation type="submission" date="2020-10" db="EMBL/GenBank/DDBJ databases">
        <title>Chromosome-scale genome assembly of the Allis shad, Alosa alosa.</title>
        <authorList>
            <person name="Margot Z."/>
            <person name="Christophe K."/>
            <person name="Cabau C."/>
            <person name="Louis A."/>
            <person name="Berthelot C."/>
            <person name="Parey E."/>
            <person name="Roest Crollius H."/>
            <person name="Montfort J."/>
            <person name="Robinson-Rechavi M."/>
            <person name="Bucao C."/>
            <person name="Bouchez O."/>
            <person name="Gislard M."/>
            <person name="Lluch J."/>
            <person name="Milhes M."/>
            <person name="Lampietro C."/>
            <person name="Lopez Roques C."/>
            <person name="Donnadieu C."/>
            <person name="Braasch I."/>
            <person name="Desvignes T."/>
            <person name="Postlethwait J."/>
            <person name="Bobe J."/>
            <person name="Guiguen Y."/>
        </authorList>
    </citation>
    <scope>NUCLEOTIDE SEQUENCE</scope>
    <source>
        <strain evidence="2">M-15738</strain>
        <tissue evidence="2">Blood</tissue>
    </source>
</reference>
<evidence type="ECO:0000313" key="2">
    <source>
        <dbReference type="EMBL" id="KAG5266736.1"/>
    </source>
</evidence>
<dbReference type="InterPro" id="IPR036179">
    <property type="entry name" value="Ig-like_dom_sf"/>
</dbReference>
<evidence type="ECO:0000256" key="1">
    <source>
        <dbReference type="SAM" id="Phobius"/>
    </source>
</evidence>
<keyword evidence="1" id="KW-1133">Transmembrane helix</keyword>
<dbReference type="GO" id="GO:0050776">
    <property type="term" value="P:regulation of immune response"/>
    <property type="evidence" value="ECO:0007669"/>
    <property type="project" value="InterPro"/>
</dbReference>
<protein>
    <recommendedName>
        <fullName evidence="4">V-set immunoregulatory receptor</fullName>
    </recommendedName>
</protein>
<evidence type="ECO:0000313" key="3">
    <source>
        <dbReference type="Proteomes" id="UP000823561"/>
    </source>
</evidence>
<sequence>MQAEHAAAHNSLTKRSTNRLHLPSDLLDLFKLVAPMDFRIVAIHFIVAVLTQGSSSIGVNEDEVRLTAPHQHYACPEGANVTLKGQHPRGGRTLRANRSLPLSAAGIYMVEGSRVMLRLIDVRLGDQGRYCCLVAEKHHKGTLHSHVLLTVGPRREGSLTCTEMNTNNNDNDGKVTAVFATAACIMAFLCLPLILVLVYRQRQTAQANRRAHELVRMDSEAQGHDNPVFLGGSPQAKTRTVSQIMTRQSSETGRHLLSDPGTPLTPAYGDVFFPMQEPIPESPNILQV</sequence>
<accession>A0AAV6FZB6</accession>
<organism evidence="2 3">
    <name type="scientific">Alosa alosa</name>
    <name type="common">allis shad</name>
    <dbReference type="NCBI Taxonomy" id="278164"/>
    <lineage>
        <taxon>Eukaryota</taxon>
        <taxon>Metazoa</taxon>
        <taxon>Chordata</taxon>
        <taxon>Craniata</taxon>
        <taxon>Vertebrata</taxon>
        <taxon>Euteleostomi</taxon>
        <taxon>Actinopterygii</taxon>
        <taxon>Neopterygii</taxon>
        <taxon>Teleostei</taxon>
        <taxon>Clupei</taxon>
        <taxon>Clupeiformes</taxon>
        <taxon>Clupeoidei</taxon>
        <taxon>Clupeidae</taxon>
        <taxon>Alosa</taxon>
    </lineage>
</organism>
<keyword evidence="3" id="KW-1185">Reference proteome</keyword>
<gene>
    <name evidence="2" type="ORF">AALO_G00235620</name>
</gene>
<dbReference type="InterPro" id="IPR042473">
    <property type="entry name" value="VISTA"/>
</dbReference>
<dbReference type="SUPFAM" id="SSF48726">
    <property type="entry name" value="Immunoglobulin"/>
    <property type="match status" value="1"/>
</dbReference>
<comment type="caution">
    <text evidence="2">The sequence shown here is derived from an EMBL/GenBank/DDBJ whole genome shotgun (WGS) entry which is preliminary data.</text>
</comment>
<keyword evidence="1" id="KW-0812">Transmembrane</keyword>
<keyword evidence="1" id="KW-0472">Membrane</keyword>
<name>A0AAV6FZB6_9TELE</name>